<sequence length="100" mass="11592">MSMMMHCYPRLNISSVHLLQPSACYLNIYFPTCQSIHASTSRTFKDRRFVCISTLISYECILSSDQRCGFSSFRNITRWCLCLLVDLALQKKLHCSKNTI</sequence>
<evidence type="ECO:0000313" key="1">
    <source>
        <dbReference type="EMBL" id="KRX24072.1"/>
    </source>
</evidence>
<keyword evidence="2" id="KW-1185">Reference proteome</keyword>
<name>A0A0V0SBI3_9BILA</name>
<protein>
    <submittedName>
        <fullName evidence="1">Uncharacterized protein</fullName>
    </submittedName>
</protein>
<comment type="caution">
    <text evidence="1">The sequence shown here is derived from an EMBL/GenBank/DDBJ whole genome shotgun (WGS) entry which is preliminary data.</text>
</comment>
<accession>A0A0V0SBI3</accession>
<organism evidence="1 2">
    <name type="scientific">Trichinella nelsoni</name>
    <dbReference type="NCBI Taxonomy" id="6336"/>
    <lineage>
        <taxon>Eukaryota</taxon>
        <taxon>Metazoa</taxon>
        <taxon>Ecdysozoa</taxon>
        <taxon>Nematoda</taxon>
        <taxon>Enoplea</taxon>
        <taxon>Dorylaimia</taxon>
        <taxon>Trichinellida</taxon>
        <taxon>Trichinellidae</taxon>
        <taxon>Trichinella</taxon>
    </lineage>
</organism>
<evidence type="ECO:0000313" key="2">
    <source>
        <dbReference type="Proteomes" id="UP000054630"/>
    </source>
</evidence>
<gene>
    <name evidence="1" type="ORF">T07_10858</name>
</gene>
<dbReference type="Proteomes" id="UP000054630">
    <property type="component" value="Unassembled WGS sequence"/>
</dbReference>
<dbReference type="EMBL" id="JYDL01000020">
    <property type="protein sequence ID" value="KRX24072.1"/>
    <property type="molecule type" value="Genomic_DNA"/>
</dbReference>
<reference evidence="1 2" key="1">
    <citation type="submission" date="2015-01" db="EMBL/GenBank/DDBJ databases">
        <title>Evolution of Trichinella species and genotypes.</title>
        <authorList>
            <person name="Korhonen P.K."/>
            <person name="Edoardo P."/>
            <person name="Giuseppe L.R."/>
            <person name="Gasser R.B."/>
        </authorList>
    </citation>
    <scope>NUCLEOTIDE SEQUENCE [LARGE SCALE GENOMIC DNA]</scope>
    <source>
        <strain evidence="1">ISS37</strain>
    </source>
</reference>
<proteinExistence type="predicted"/>
<dbReference type="AlphaFoldDB" id="A0A0V0SBI3"/>